<accession>A0A1M5FIK2</accession>
<keyword evidence="2" id="KW-1185">Reference proteome</keyword>
<gene>
    <name evidence="1" type="ORF">SAMN04487965_2935</name>
</gene>
<dbReference type="SUPFAM" id="SSF50475">
    <property type="entry name" value="FMN-binding split barrel"/>
    <property type="match status" value="1"/>
</dbReference>
<dbReference type="EMBL" id="FQVA01000004">
    <property type="protein sequence ID" value="SHF91316.1"/>
    <property type="molecule type" value="Genomic_DNA"/>
</dbReference>
<dbReference type="Proteomes" id="UP000184170">
    <property type="component" value="Unassembled WGS sequence"/>
</dbReference>
<dbReference type="InterPro" id="IPR012349">
    <property type="entry name" value="Split_barrel_FMN-bd"/>
</dbReference>
<dbReference type="PANTHER" id="PTHR35802:SF1">
    <property type="entry name" value="PROTEASE SYNTHASE AND SPORULATION PROTEIN PAI 2"/>
    <property type="match status" value="1"/>
</dbReference>
<organism evidence="1 2">
    <name type="scientific">Microbulbifer donghaiensis</name>
    <dbReference type="NCBI Taxonomy" id="494016"/>
    <lineage>
        <taxon>Bacteria</taxon>
        <taxon>Pseudomonadati</taxon>
        <taxon>Pseudomonadota</taxon>
        <taxon>Gammaproteobacteria</taxon>
        <taxon>Cellvibrionales</taxon>
        <taxon>Microbulbiferaceae</taxon>
        <taxon>Microbulbifer</taxon>
    </lineage>
</organism>
<protein>
    <submittedName>
        <fullName evidence="1">Negative transcriptional regulator, PaiB family</fullName>
    </submittedName>
</protein>
<dbReference type="InterPro" id="IPR007396">
    <property type="entry name" value="TR_PAI2-type"/>
</dbReference>
<dbReference type="STRING" id="494016.SAMN04487965_2935"/>
<evidence type="ECO:0000313" key="1">
    <source>
        <dbReference type="EMBL" id="SHF91316.1"/>
    </source>
</evidence>
<evidence type="ECO:0000313" key="2">
    <source>
        <dbReference type="Proteomes" id="UP000184170"/>
    </source>
</evidence>
<name>A0A1M5FIK2_9GAMM</name>
<dbReference type="OrthoDB" id="9794948at2"/>
<dbReference type="PANTHER" id="PTHR35802">
    <property type="entry name" value="PROTEASE SYNTHASE AND SPORULATION PROTEIN PAI 2"/>
    <property type="match status" value="1"/>
</dbReference>
<sequence>MYTPKKFNQTDIGKLKGIMVDYPFATLVAFSKSGLDAHHIPLLVSERKGAIFLQGHIAKANPLWKELDDRSNVLAVFSGPNCYISPNHYPTKQETGKAVPTWNYVSVHAKGILSFVQDKEWIYEIIDKLTIQHEGTSEGAWSISDAPESYIQRMLPAIVGLEIEVTSLSGQWKLSQNQPERNRQGVMVGLSESNDTDKMKVGELVEAASNEGADYYSDKRHNDIS</sequence>
<proteinExistence type="predicted"/>
<dbReference type="Pfam" id="PF04299">
    <property type="entry name" value="FMN_bind_2"/>
    <property type="match status" value="1"/>
</dbReference>
<dbReference type="PIRSF" id="PIRSF010372">
    <property type="entry name" value="PaiB"/>
    <property type="match status" value="1"/>
</dbReference>
<dbReference type="Gene3D" id="2.30.110.10">
    <property type="entry name" value="Electron Transport, Fmn-binding Protein, Chain A"/>
    <property type="match status" value="1"/>
</dbReference>
<dbReference type="AlphaFoldDB" id="A0A1M5FIK2"/>
<reference evidence="2" key="1">
    <citation type="submission" date="2016-11" db="EMBL/GenBank/DDBJ databases">
        <authorList>
            <person name="Varghese N."/>
            <person name="Submissions S."/>
        </authorList>
    </citation>
    <scope>NUCLEOTIDE SEQUENCE [LARGE SCALE GENOMIC DNA]</scope>
    <source>
        <strain evidence="2">CGMCC 1.7063</strain>
    </source>
</reference>